<accession>A0ABD3V342</accession>
<sequence>MDATTICVLHADGLIEMASIKSEDMSPVFTRMKSFRLKETASIKSEKVSPVFTTIESPCLEKYHSVVKVNDNIVAVGVKEDTTYWCTVSLDDGHVDTLHRICKESKWSSVTTKDNIIYISCYDAAYDGSETGVYAFDILNPNQCQYEYKHQRLQIPTSIVVDKDGNVFVGNYGYHENFCIHQLTSSCQPVAIWTQEIPCYIQGMFWENGRLFVTRFGSRDITVLSHVYQ</sequence>
<comment type="caution">
    <text evidence="1">The sequence shown here is derived from an EMBL/GenBank/DDBJ whole genome shotgun (WGS) entry which is preliminary data.</text>
</comment>
<proteinExistence type="predicted"/>
<gene>
    <name evidence="1" type="ORF">ACJMK2_015282</name>
</gene>
<evidence type="ECO:0000313" key="1">
    <source>
        <dbReference type="EMBL" id="KAL3856086.1"/>
    </source>
</evidence>
<evidence type="ECO:0000313" key="2">
    <source>
        <dbReference type="Proteomes" id="UP001634394"/>
    </source>
</evidence>
<reference evidence="1 2" key="1">
    <citation type="submission" date="2024-11" db="EMBL/GenBank/DDBJ databases">
        <title>Chromosome-level genome assembly of the freshwater bivalve Anodonta woodiana.</title>
        <authorList>
            <person name="Chen X."/>
        </authorList>
    </citation>
    <scope>NUCLEOTIDE SEQUENCE [LARGE SCALE GENOMIC DNA]</scope>
    <source>
        <strain evidence="1">MN2024</strain>
        <tissue evidence="1">Gills</tissue>
    </source>
</reference>
<dbReference type="EMBL" id="JBJQND010000014">
    <property type="protein sequence ID" value="KAL3856086.1"/>
    <property type="molecule type" value="Genomic_DNA"/>
</dbReference>
<keyword evidence="2" id="KW-1185">Reference proteome</keyword>
<feature type="non-terminal residue" evidence="1">
    <location>
        <position position="229"/>
    </location>
</feature>
<dbReference type="SUPFAM" id="SSF63829">
    <property type="entry name" value="Calcium-dependent phosphotriesterase"/>
    <property type="match status" value="1"/>
</dbReference>
<name>A0ABD3V342_SINWO</name>
<protein>
    <submittedName>
        <fullName evidence="1">Uncharacterized protein</fullName>
    </submittedName>
</protein>
<dbReference type="Proteomes" id="UP001634394">
    <property type="component" value="Unassembled WGS sequence"/>
</dbReference>
<organism evidence="1 2">
    <name type="scientific">Sinanodonta woodiana</name>
    <name type="common">Chinese pond mussel</name>
    <name type="synonym">Anodonta woodiana</name>
    <dbReference type="NCBI Taxonomy" id="1069815"/>
    <lineage>
        <taxon>Eukaryota</taxon>
        <taxon>Metazoa</taxon>
        <taxon>Spiralia</taxon>
        <taxon>Lophotrochozoa</taxon>
        <taxon>Mollusca</taxon>
        <taxon>Bivalvia</taxon>
        <taxon>Autobranchia</taxon>
        <taxon>Heteroconchia</taxon>
        <taxon>Palaeoheterodonta</taxon>
        <taxon>Unionida</taxon>
        <taxon>Unionoidea</taxon>
        <taxon>Unionidae</taxon>
        <taxon>Unioninae</taxon>
        <taxon>Sinanodonta</taxon>
    </lineage>
</organism>
<dbReference type="AlphaFoldDB" id="A0ABD3V342"/>